<keyword evidence="1" id="KW-1133">Transmembrane helix</keyword>
<proteinExistence type="predicted"/>
<dbReference type="FunFam" id="3.40.50.300:FF:001931">
    <property type="entry name" value="Blast:Carbohydrate sulfotransferase 4"/>
    <property type="match status" value="1"/>
</dbReference>
<evidence type="ECO:0000313" key="3">
    <source>
        <dbReference type="EMBL" id="KRT78793.1"/>
    </source>
</evidence>
<keyword evidence="4" id="KW-1185">Reference proteome</keyword>
<dbReference type="PANTHER" id="PTHR10704:SF44">
    <property type="entry name" value="LD35051P-RELATED"/>
    <property type="match status" value="1"/>
</dbReference>
<dbReference type="Gene3D" id="3.40.50.300">
    <property type="entry name" value="P-loop containing nucleotide triphosphate hydrolases"/>
    <property type="match status" value="1"/>
</dbReference>
<reference evidence="3 4" key="1">
    <citation type="submission" date="2015-09" db="EMBL/GenBank/DDBJ databases">
        <title>Draft genome of the scarab beetle Oryctes borbonicus.</title>
        <authorList>
            <person name="Meyer J.M."/>
            <person name="Markov G.V."/>
            <person name="Baskaran P."/>
            <person name="Herrmann M."/>
            <person name="Sommer R.J."/>
            <person name="Roedelsperger C."/>
        </authorList>
    </citation>
    <scope>NUCLEOTIDE SEQUENCE [LARGE SCALE GENOMIC DNA]</scope>
    <source>
        <strain evidence="3">OB123</strain>
        <tissue evidence="3">Whole animal</tissue>
    </source>
</reference>
<evidence type="ECO:0000256" key="1">
    <source>
        <dbReference type="SAM" id="Phobius"/>
    </source>
</evidence>
<keyword evidence="1" id="KW-0812">Transmembrane</keyword>
<dbReference type="InterPro" id="IPR051135">
    <property type="entry name" value="Gal/GlcNAc/GalNAc_ST"/>
</dbReference>
<name>A0A0T6AUP2_9SCAR</name>
<feature type="transmembrane region" description="Helical" evidence="1">
    <location>
        <begin position="6"/>
        <end position="24"/>
    </location>
</feature>
<accession>A0A0T6AUP2</accession>
<protein>
    <recommendedName>
        <fullName evidence="2">Sulfotransferase domain-containing protein</fullName>
    </recommendedName>
</protein>
<dbReference type="Pfam" id="PF00685">
    <property type="entry name" value="Sulfotransfer_1"/>
    <property type="match status" value="1"/>
</dbReference>
<comment type="caution">
    <text evidence="3">The sequence shown here is derived from an EMBL/GenBank/DDBJ whole genome shotgun (WGS) entry which is preliminary data.</text>
</comment>
<dbReference type="InterPro" id="IPR027417">
    <property type="entry name" value="P-loop_NTPase"/>
</dbReference>
<dbReference type="PANTHER" id="PTHR10704">
    <property type="entry name" value="CARBOHYDRATE SULFOTRANSFERASE"/>
    <property type="match status" value="1"/>
</dbReference>
<gene>
    <name evidence="3" type="ORF">AMK59_7932</name>
</gene>
<evidence type="ECO:0000259" key="2">
    <source>
        <dbReference type="Pfam" id="PF00685"/>
    </source>
</evidence>
<dbReference type="SUPFAM" id="SSF52540">
    <property type="entry name" value="P-loop containing nucleoside triphosphate hydrolases"/>
    <property type="match status" value="1"/>
</dbReference>
<dbReference type="OrthoDB" id="6138663at2759"/>
<dbReference type="AlphaFoldDB" id="A0A0T6AUP2"/>
<dbReference type="EMBL" id="LJIG01022773">
    <property type="protein sequence ID" value="KRT78793.1"/>
    <property type="molecule type" value="Genomic_DNA"/>
</dbReference>
<dbReference type="GO" id="GO:0006790">
    <property type="term" value="P:sulfur compound metabolic process"/>
    <property type="evidence" value="ECO:0007669"/>
    <property type="project" value="TreeGrafter"/>
</dbReference>
<dbReference type="GO" id="GO:0001517">
    <property type="term" value="F:N-acetylglucosamine 6-O-sulfotransferase activity"/>
    <property type="evidence" value="ECO:0007669"/>
    <property type="project" value="TreeGrafter"/>
</dbReference>
<dbReference type="InterPro" id="IPR000863">
    <property type="entry name" value="Sulfotransferase_dom"/>
</dbReference>
<sequence>MVTVVSFVRFSIIAACCLIFILFVTQRDVETYPRTLKFTEPIQDQEDTFNFSVPAITIADIIKRHQDELYKNLSKLLSNLKLENLTLATGGQPVRSVIITTWRSGSTFLGDVLNAVPGNFYHYEPLLNFGIVQIRDPPLAEKAINNLKQLLKCNYYDLNNYLNYGKAHVYLFTHNNRLWKECERYPQFCWNTTFLSDFCKLYPFQSMKVVRLRLKLAEELLKDQLLNVKVLLLVRDPRGTLQSRKHRDWCPGAPDCDQPKLLCNDMVADYEAAADLQKKYSDRFRAIRYEDLSVDPYNHIPDLFKFFGLTFHENVKKFLDSHTKTNAGGVSSTFRDSKSAPFHWRLDLNFTEVQYIEENCQEAMKLWGYVKAKNETHLKEFNPVTPYVID</sequence>
<organism evidence="3 4">
    <name type="scientific">Oryctes borbonicus</name>
    <dbReference type="NCBI Taxonomy" id="1629725"/>
    <lineage>
        <taxon>Eukaryota</taxon>
        <taxon>Metazoa</taxon>
        <taxon>Ecdysozoa</taxon>
        <taxon>Arthropoda</taxon>
        <taxon>Hexapoda</taxon>
        <taxon>Insecta</taxon>
        <taxon>Pterygota</taxon>
        <taxon>Neoptera</taxon>
        <taxon>Endopterygota</taxon>
        <taxon>Coleoptera</taxon>
        <taxon>Polyphaga</taxon>
        <taxon>Scarabaeiformia</taxon>
        <taxon>Scarabaeidae</taxon>
        <taxon>Dynastinae</taxon>
        <taxon>Oryctes</taxon>
    </lineage>
</organism>
<feature type="domain" description="Sulfotransferase" evidence="2">
    <location>
        <begin position="96"/>
        <end position="368"/>
    </location>
</feature>
<dbReference type="Proteomes" id="UP000051574">
    <property type="component" value="Unassembled WGS sequence"/>
</dbReference>
<dbReference type="GO" id="GO:0006044">
    <property type="term" value="P:N-acetylglucosamine metabolic process"/>
    <property type="evidence" value="ECO:0007669"/>
    <property type="project" value="TreeGrafter"/>
</dbReference>
<evidence type="ECO:0000313" key="4">
    <source>
        <dbReference type="Proteomes" id="UP000051574"/>
    </source>
</evidence>
<keyword evidence="1" id="KW-0472">Membrane</keyword>